<dbReference type="SMART" id="SM00028">
    <property type="entry name" value="TPR"/>
    <property type="match status" value="3"/>
</dbReference>
<evidence type="ECO:0000313" key="6">
    <source>
        <dbReference type="Proteomes" id="UP000190831"/>
    </source>
</evidence>
<dbReference type="OMA" id="ISCKGYL"/>
<sequence>MENNDLLEKALELGTTYFKSGDFSNANKLFTKAIHLACSYRESDIENLRQRCGLPKRSVHDSTKTTHPRLVKLLDNRSASWEKLGQLQKALKDAKKMIREEPYNVKGYIRCGKVLQKLQEDDEAYNIYEKGLKMAKEGNEKFQIRVIPKFVDIIKFQQRLIRSRKEPKLQRRDIKGIKRKRDVSNQNFSSNEKLLKLGNDFHFDILGHCPLEITKNILKEFDSKSLSSLMLVSKSWYFRIGILSDLFRSFDLSGSTYKRILTFQLFVNKLFEHQGGIRLHTLKYSSSTSMAEDKSVSALLDMATLSLKSLSLQTKACDFERLSERFSMNSTLSGSLEELSLVCHYKRTLSASAELNFLSKATSLRRLELFFPDLIQQRSSSRLKAQSSRIEKHILQNLESLKIVCDLKKVSPFFPFKCALLVDEPYANLSKVSICGVTFDSTFGFGWILNFPNLRELWLENNKNVFLKDFIDVMVYSHVFKCMEKLTFREHRIGSNPVNLHEYPNLLENPNLVSNFCHLRILDLMGSSIGGRGLLSIVTCIPNNVIRRLNIGDCPFMHYQRSTDNGYLNLGSLLPKLPHIEELFLHQSVAFDDYAVQLLTQNVKYTKKLRKLDLSFNMSITGASIYELLRELKESEYIVLDKLVIDACPSISKHTMSIIKQNGFVRELSCSYEKMTWKIFGINTLVTA</sequence>
<dbReference type="Gene3D" id="3.80.10.10">
    <property type="entry name" value="Ribonuclease Inhibitor"/>
    <property type="match status" value="1"/>
</dbReference>
<dbReference type="AlphaFoldDB" id="A0A1G4MEB4"/>
<reference evidence="6" key="1">
    <citation type="submission" date="2016-03" db="EMBL/GenBank/DDBJ databases">
        <authorList>
            <person name="Devillers H."/>
        </authorList>
    </citation>
    <scope>NUCLEOTIDE SEQUENCE [LARGE SCALE GENOMIC DNA]</scope>
</reference>
<gene>
    <name evidence="5" type="ORF">LAFE_0F01112G</name>
</gene>
<dbReference type="InterPro" id="IPR019734">
    <property type="entry name" value="TPR_rpt"/>
</dbReference>
<dbReference type="PROSITE" id="PS50005">
    <property type="entry name" value="TPR"/>
    <property type="match status" value="1"/>
</dbReference>
<accession>A0A1G4MEB4</accession>
<dbReference type="PANTHER" id="PTHR22904:SF523">
    <property type="entry name" value="STRESS-INDUCED-PHOSPHOPROTEIN 1"/>
    <property type="match status" value="1"/>
</dbReference>
<dbReference type="Pfam" id="PF00646">
    <property type="entry name" value="F-box"/>
    <property type="match status" value="1"/>
</dbReference>
<dbReference type="OrthoDB" id="629492at2759"/>
<evidence type="ECO:0000256" key="3">
    <source>
        <dbReference type="PROSITE-ProRule" id="PRU00339"/>
    </source>
</evidence>
<dbReference type="InterPro" id="IPR011990">
    <property type="entry name" value="TPR-like_helical_dom_sf"/>
</dbReference>
<dbReference type="SUPFAM" id="SSF48452">
    <property type="entry name" value="TPR-like"/>
    <property type="match status" value="1"/>
</dbReference>
<dbReference type="SUPFAM" id="SSF81383">
    <property type="entry name" value="F-box domain"/>
    <property type="match status" value="1"/>
</dbReference>
<dbReference type="PANTHER" id="PTHR22904">
    <property type="entry name" value="TPR REPEAT CONTAINING PROTEIN"/>
    <property type="match status" value="1"/>
</dbReference>
<keyword evidence="1" id="KW-0677">Repeat</keyword>
<evidence type="ECO:0000256" key="1">
    <source>
        <dbReference type="ARBA" id="ARBA00022737"/>
    </source>
</evidence>
<keyword evidence="2 3" id="KW-0802">TPR repeat</keyword>
<protein>
    <submittedName>
        <fullName evidence="5">LAFE_0F01112g1_1</fullName>
    </submittedName>
</protein>
<name>A0A1G4MEB4_LACFM</name>
<evidence type="ECO:0000313" key="5">
    <source>
        <dbReference type="EMBL" id="SCW02197.1"/>
    </source>
</evidence>
<dbReference type="InterPro" id="IPR001810">
    <property type="entry name" value="F-box_dom"/>
</dbReference>
<keyword evidence="6" id="KW-1185">Reference proteome</keyword>
<evidence type="ECO:0000256" key="2">
    <source>
        <dbReference type="ARBA" id="ARBA00022803"/>
    </source>
</evidence>
<evidence type="ECO:0000259" key="4">
    <source>
        <dbReference type="Pfam" id="PF00646"/>
    </source>
</evidence>
<dbReference type="STRING" id="4955.A0A1G4MEB4"/>
<dbReference type="InterPro" id="IPR036047">
    <property type="entry name" value="F-box-like_dom_sf"/>
</dbReference>
<dbReference type="InterPro" id="IPR032675">
    <property type="entry name" value="LRR_dom_sf"/>
</dbReference>
<organism evidence="5 6">
    <name type="scientific">Lachancea fermentati</name>
    <name type="common">Zygosaccharomyces fermentati</name>
    <dbReference type="NCBI Taxonomy" id="4955"/>
    <lineage>
        <taxon>Eukaryota</taxon>
        <taxon>Fungi</taxon>
        <taxon>Dikarya</taxon>
        <taxon>Ascomycota</taxon>
        <taxon>Saccharomycotina</taxon>
        <taxon>Saccharomycetes</taxon>
        <taxon>Saccharomycetales</taxon>
        <taxon>Saccharomycetaceae</taxon>
        <taxon>Lachancea</taxon>
    </lineage>
</organism>
<feature type="repeat" description="TPR" evidence="3">
    <location>
        <begin position="7"/>
        <end position="40"/>
    </location>
</feature>
<dbReference type="EMBL" id="LT598490">
    <property type="protein sequence ID" value="SCW02197.1"/>
    <property type="molecule type" value="Genomic_DNA"/>
</dbReference>
<dbReference type="Gene3D" id="1.25.40.10">
    <property type="entry name" value="Tetratricopeptide repeat domain"/>
    <property type="match status" value="1"/>
</dbReference>
<dbReference type="SUPFAM" id="SSF52047">
    <property type="entry name" value="RNI-like"/>
    <property type="match status" value="1"/>
</dbReference>
<dbReference type="GO" id="GO:0051879">
    <property type="term" value="F:Hsp90 protein binding"/>
    <property type="evidence" value="ECO:0007669"/>
    <property type="project" value="TreeGrafter"/>
</dbReference>
<dbReference type="Proteomes" id="UP000190831">
    <property type="component" value="Chromosome F"/>
</dbReference>
<feature type="domain" description="F-box" evidence="4">
    <location>
        <begin position="210"/>
        <end position="239"/>
    </location>
</feature>
<proteinExistence type="predicted"/>